<dbReference type="NCBIfam" id="TIGR00756">
    <property type="entry name" value="PPR"/>
    <property type="match status" value="6"/>
</dbReference>
<feature type="repeat" description="PPR" evidence="3">
    <location>
        <begin position="124"/>
        <end position="154"/>
    </location>
</feature>
<evidence type="ECO:0000256" key="3">
    <source>
        <dbReference type="PROSITE-ProRule" id="PRU00708"/>
    </source>
</evidence>
<feature type="repeat" description="PPR" evidence="3">
    <location>
        <begin position="265"/>
        <end position="299"/>
    </location>
</feature>
<gene>
    <name evidence="4" type="ORF">OLEA9_A026326</name>
</gene>
<dbReference type="InterPro" id="IPR002885">
    <property type="entry name" value="PPR_rpt"/>
</dbReference>
<organism evidence="4 5">
    <name type="scientific">Olea europaea subsp. europaea</name>
    <dbReference type="NCBI Taxonomy" id="158383"/>
    <lineage>
        <taxon>Eukaryota</taxon>
        <taxon>Viridiplantae</taxon>
        <taxon>Streptophyta</taxon>
        <taxon>Embryophyta</taxon>
        <taxon>Tracheophyta</taxon>
        <taxon>Spermatophyta</taxon>
        <taxon>Magnoliopsida</taxon>
        <taxon>eudicotyledons</taxon>
        <taxon>Gunneridae</taxon>
        <taxon>Pentapetalae</taxon>
        <taxon>asterids</taxon>
        <taxon>lamiids</taxon>
        <taxon>Lamiales</taxon>
        <taxon>Oleaceae</taxon>
        <taxon>Oleeae</taxon>
        <taxon>Olea</taxon>
    </lineage>
</organism>
<comment type="caution">
    <text evidence="4">The sequence shown here is derived from an EMBL/GenBank/DDBJ whole genome shotgun (WGS) entry which is preliminary data.</text>
</comment>
<dbReference type="OrthoDB" id="185373at2759"/>
<evidence type="ECO:0000256" key="2">
    <source>
        <dbReference type="ARBA" id="ARBA00022737"/>
    </source>
</evidence>
<dbReference type="PANTHER" id="PTHR47936:SF5">
    <property type="entry name" value="PENTACOTRIPEPTIDE-REPEAT REGION OF PRORP DOMAIN-CONTAINING PROTEIN"/>
    <property type="match status" value="1"/>
</dbReference>
<evidence type="ECO:0008006" key="6">
    <source>
        <dbReference type="Google" id="ProtNLM"/>
    </source>
</evidence>
<dbReference type="Pfam" id="PF13041">
    <property type="entry name" value="PPR_2"/>
    <property type="match status" value="2"/>
</dbReference>
<dbReference type="Gene3D" id="1.25.40.10">
    <property type="entry name" value="Tetratricopeptide repeat domain"/>
    <property type="match status" value="2"/>
</dbReference>
<evidence type="ECO:0000256" key="1">
    <source>
        <dbReference type="ARBA" id="ARBA00007626"/>
    </source>
</evidence>
<protein>
    <recommendedName>
        <fullName evidence="6">Pentatricopeptide repeat-containing protein</fullName>
    </recommendedName>
</protein>
<feature type="repeat" description="PPR" evidence="3">
    <location>
        <begin position="160"/>
        <end position="194"/>
    </location>
</feature>
<comment type="similarity">
    <text evidence="1">Belongs to the PPR family. P subfamily.</text>
</comment>
<dbReference type="GO" id="GO:0010019">
    <property type="term" value="P:chloroplast-nucleus signaling pathway"/>
    <property type="evidence" value="ECO:0007669"/>
    <property type="project" value="TreeGrafter"/>
</dbReference>
<feature type="repeat" description="PPR" evidence="3">
    <location>
        <begin position="195"/>
        <end position="229"/>
    </location>
</feature>
<reference evidence="4 5" key="1">
    <citation type="submission" date="2019-12" db="EMBL/GenBank/DDBJ databases">
        <authorList>
            <person name="Alioto T."/>
            <person name="Alioto T."/>
            <person name="Gomez Garrido J."/>
        </authorList>
    </citation>
    <scope>NUCLEOTIDE SEQUENCE [LARGE SCALE GENOMIC DNA]</scope>
</reference>
<keyword evidence="5" id="KW-1185">Reference proteome</keyword>
<evidence type="ECO:0000313" key="4">
    <source>
        <dbReference type="EMBL" id="CAA3015467.1"/>
    </source>
</evidence>
<dbReference type="Pfam" id="PF01535">
    <property type="entry name" value="PPR"/>
    <property type="match status" value="2"/>
</dbReference>
<accession>A0A8S0U8L3</accession>
<dbReference type="PANTHER" id="PTHR47936">
    <property type="entry name" value="PPR_LONG DOMAIN-CONTAINING PROTEIN"/>
    <property type="match status" value="1"/>
</dbReference>
<evidence type="ECO:0000313" key="5">
    <source>
        <dbReference type="Proteomes" id="UP000594638"/>
    </source>
</evidence>
<dbReference type="EMBL" id="CACTIH010007554">
    <property type="protein sequence ID" value="CAA3015467.1"/>
    <property type="molecule type" value="Genomic_DNA"/>
</dbReference>
<dbReference type="AlphaFoldDB" id="A0A8S0U8L3"/>
<sequence length="379" mass="44102">MSAVSRLLHRSFSTTAHSPSIKSLSEDLYKERNLKKLVDKFKLYSSSDRFRTKNGIYESTVRRLASAKRFKWIEEILEHQKQFRHDISKENFSIRLVKLYGQSGMFENAKKVFDEMPERNCERSVKSVNALLSACVNSGKLEEIEGIFREMEMKWQVRPDVFSYNIVIKGLCEMGEWDKGLGVVDEMERSGVKPDLVTFNTVLDKLYSNKRYDDGEKMWRRMVDSGFFPNVRSYNARLVGLVNEKKFNEAIELISEMGKSGIQPDFFSYAILIRGYCDEGDLKGVKKWYGDLVRSEHVPDRVLFRVVLSSALDKGDYDWVFELCKEVFERKRLVDARLLQNVVDGLMKDSRIEEAKTVVQMGRSNDYCHYKLELPSQVV</sequence>
<feature type="repeat" description="PPR" evidence="3">
    <location>
        <begin position="230"/>
        <end position="264"/>
    </location>
</feature>
<dbReference type="GO" id="GO:0009507">
    <property type="term" value="C:chloroplast"/>
    <property type="evidence" value="ECO:0007669"/>
    <property type="project" value="TreeGrafter"/>
</dbReference>
<proteinExistence type="inferred from homology"/>
<dbReference type="Gramene" id="OE9A026326T1">
    <property type="protein sequence ID" value="OE9A026326C1"/>
    <property type="gene ID" value="OE9A026326"/>
</dbReference>
<dbReference type="Proteomes" id="UP000594638">
    <property type="component" value="Unassembled WGS sequence"/>
</dbReference>
<dbReference type="PROSITE" id="PS51375">
    <property type="entry name" value="PPR"/>
    <property type="match status" value="5"/>
</dbReference>
<dbReference type="InterPro" id="IPR011990">
    <property type="entry name" value="TPR-like_helical_dom_sf"/>
</dbReference>
<dbReference type="GO" id="GO:0031930">
    <property type="term" value="P:mitochondria-nucleus signaling pathway"/>
    <property type="evidence" value="ECO:0007669"/>
    <property type="project" value="TreeGrafter"/>
</dbReference>
<keyword evidence="2" id="KW-0677">Repeat</keyword>
<name>A0A8S0U8L3_OLEEU</name>